<dbReference type="SMART" id="SM00184">
    <property type="entry name" value="RING"/>
    <property type="match status" value="1"/>
</dbReference>
<feature type="coiled-coil region" evidence="9">
    <location>
        <begin position="204"/>
        <end position="296"/>
    </location>
</feature>
<keyword evidence="13" id="KW-1185">Reference proteome</keyword>
<keyword evidence="3" id="KW-0677">Repeat</keyword>
<dbReference type="InterPro" id="IPR013783">
    <property type="entry name" value="Ig-like_fold"/>
</dbReference>
<comment type="caution">
    <text evidence="12">The sequence shown here is derived from an EMBL/GenBank/DDBJ whole genome shotgun (WGS) entry which is preliminary data.</text>
</comment>
<feature type="repeat" description="NHL" evidence="8">
    <location>
        <begin position="483"/>
        <end position="526"/>
    </location>
</feature>
<dbReference type="Pfam" id="PF00630">
    <property type="entry name" value="Filamin"/>
    <property type="match status" value="1"/>
</dbReference>
<evidence type="ECO:0000256" key="1">
    <source>
        <dbReference type="ARBA" id="ARBA00008518"/>
    </source>
</evidence>
<protein>
    <recommendedName>
        <fullName evidence="14">E3 ubiquitin-protein ligase TRIM71</fullName>
    </recommendedName>
</protein>
<dbReference type="PANTHER" id="PTHR25462">
    <property type="entry name" value="BONUS, ISOFORM C-RELATED"/>
    <property type="match status" value="1"/>
</dbReference>
<dbReference type="PROSITE" id="PS51125">
    <property type="entry name" value="NHL"/>
    <property type="match status" value="3"/>
</dbReference>
<feature type="domain" description="B box-type" evidence="11">
    <location>
        <begin position="93"/>
        <end position="140"/>
    </location>
</feature>
<dbReference type="PROSITE" id="PS50089">
    <property type="entry name" value="ZF_RING_2"/>
    <property type="match status" value="1"/>
</dbReference>
<name>A0AAU9WCK1_9CNID</name>
<keyword evidence="5" id="KW-0862">Zinc</keyword>
<dbReference type="Gene3D" id="2.120.10.30">
    <property type="entry name" value="TolB, C-terminal domain"/>
    <property type="match status" value="2"/>
</dbReference>
<evidence type="ECO:0000256" key="5">
    <source>
        <dbReference type="ARBA" id="ARBA00022833"/>
    </source>
</evidence>
<dbReference type="InterPro" id="IPR013083">
    <property type="entry name" value="Znf_RING/FYVE/PHD"/>
</dbReference>
<evidence type="ECO:0000256" key="6">
    <source>
        <dbReference type="PROSITE-ProRule" id="PRU00024"/>
    </source>
</evidence>
<organism evidence="12 13">
    <name type="scientific">Pocillopora meandrina</name>
    <dbReference type="NCBI Taxonomy" id="46732"/>
    <lineage>
        <taxon>Eukaryota</taxon>
        <taxon>Metazoa</taxon>
        <taxon>Cnidaria</taxon>
        <taxon>Anthozoa</taxon>
        <taxon>Hexacorallia</taxon>
        <taxon>Scleractinia</taxon>
        <taxon>Astrocoeniina</taxon>
        <taxon>Pocilloporidae</taxon>
        <taxon>Pocillopora</taxon>
    </lineage>
</organism>
<gene>
    <name evidence="12" type="ORF">PMEA_00004130</name>
</gene>
<feature type="repeat" description="NHL" evidence="8">
    <location>
        <begin position="530"/>
        <end position="573"/>
    </location>
</feature>
<evidence type="ECO:0000256" key="3">
    <source>
        <dbReference type="ARBA" id="ARBA00022737"/>
    </source>
</evidence>
<sequence length="750" mass="84585">MDVRTLLDNLYEEVSCSVCMNTFDDPKQLPCLHSFCLRCLKNILRTSGRRDIIKCPDCRRECEVPESGNLEKLPTNFRINSLLDVLAIKECDTSGVKCGNCEERSAQSSYCFHCCAFWCDECVSAHNIIRANKEHRVLALKDFEDQDISEVLKRSVFCPRSGHEKRELEFFCKICEAAICNACALIDHDGHAKTLLEEVANERREVLKSSIETEKERLQTMKRKITSFDEKVHNIRENAAYVERGVQQFADKIKSVIEAKKKEMIEEVKKQANESLQRLEVERSENEREMKTTETALEMAETLLKQSPDAEIIRPNKFIDQMLEQKLDEQVDELNDPASFSCESFLGYDFVKNQKFFESMNNENIGTFKYFPTMTRPHLSCVSGRGISEFCIGLEANILVTTKNGKGEQCYEEGDSVTVDTEEASIFAREIETRVQNNRDGTYKITYFSKNWYTRPVSVKINGEHVHGSPFTVEAKHREFRPVLSFGQQGSSKGMFNGPSGVAVNERDEIAVSDSGNHRVQVFSSDGTYLRSFGEEGNRQGQFQTPSGIAFGTNDNIIVGESGNQFIQIFNGEGKYLSHFFSNSSSTTPPGLSVDSDGNIIVTDCQNKLIKILSPGGRLLRTIGGDRLTFPIHCIQKNNIFVVLDRGDHGIKMFDKEGKFLKKFGSKGVGNKQFNDPCCLSVDKAGRLMICDKLNHRVQLLEISSGKFHTKFEIKGEGIRGLGTPVSMAVLSNGRIVVSDSLHHCVHIYE</sequence>
<dbReference type="Gene3D" id="2.60.40.10">
    <property type="entry name" value="Immunoglobulins"/>
    <property type="match status" value="1"/>
</dbReference>
<evidence type="ECO:0000256" key="7">
    <source>
        <dbReference type="PROSITE-ProRule" id="PRU00087"/>
    </source>
</evidence>
<dbReference type="InterPro" id="IPR018957">
    <property type="entry name" value="Znf_C3HC4_RING-type"/>
</dbReference>
<dbReference type="InterPro" id="IPR011042">
    <property type="entry name" value="6-blade_b-propeller_TolB-like"/>
</dbReference>
<reference evidence="12 13" key="1">
    <citation type="submission" date="2022-05" db="EMBL/GenBank/DDBJ databases">
        <authorList>
            <consortium name="Genoscope - CEA"/>
            <person name="William W."/>
        </authorList>
    </citation>
    <scope>NUCLEOTIDE SEQUENCE [LARGE SCALE GENOMIC DNA]</scope>
</reference>
<dbReference type="SMART" id="SM00336">
    <property type="entry name" value="BBOX"/>
    <property type="match status" value="2"/>
</dbReference>
<dbReference type="FunFam" id="2.120.10.30:FF:000037">
    <property type="entry name" value="Uncharacterized protein, isoform E"/>
    <property type="match status" value="1"/>
</dbReference>
<dbReference type="GO" id="GO:0008270">
    <property type="term" value="F:zinc ion binding"/>
    <property type="evidence" value="ECO:0007669"/>
    <property type="project" value="UniProtKB-KW"/>
</dbReference>
<dbReference type="PROSITE" id="PS00518">
    <property type="entry name" value="ZF_RING_1"/>
    <property type="match status" value="1"/>
</dbReference>
<evidence type="ECO:0000256" key="8">
    <source>
        <dbReference type="PROSITE-ProRule" id="PRU00504"/>
    </source>
</evidence>
<dbReference type="PROSITE" id="PS50194">
    <property type="entry name" value="FILAMIN_REPEAT"/>
    <property type="match status" value="1"/>
</dbReference>
<dbReference type="EMBL" id="CALNXJ010000012">
    <property type="protein sequence ID" value="CAH3109761.1"/>
    <property type="molecule type" value="Genomic_DNA"/>
</dbReference>
<feature type="repeat" description="NHL" evidence="8">
    <location>
        <begin position="587"/>
        <end position="616"/>
    </location>
</feature>
<evidence type="ECO:0000259" key="10">
    <source>
        <dbReference type="PROSITE" id="PS50089"/>
    </source>
</evidence>
<dbReference type="InterPro" id="IPR001258">
    <property type="entry name" value="NHL_repeat"/>
</dbReference>
<dbReference type="GO" id="GO:0061630">
    <property type="term" value="F:ubiquitin protein ligase activity"/>
    <property type="evidence" value="ECO:0007669"/>
    <property type="project" value="TreeGrafter"/>
</dbReference>
<comment type="similarity">
    <text evidence="1">Belongs to the TRIM/RBCC family.</text>
</comment>
<dbReference type="AlphaFoldDB" id="A0AAU9WCK1"/>
<dbReference type="Pfam" id="PF00097">
    <property type="entry name" value="zf-C3HC4"/>
    <property type="match status" value="1"/>
</dbReference>
<dbReference type="Pfam" id="PF01436">
    <property type="entry name" value="NHL"/>
    <property type="match status" value="3"/>
</dbReference>
<dbReference type="InterPro" id="IPR017868">
    <property type="entry name" value="Filamin/ABP280_repeat-like"/>
</dbReference>
<dbReference type="PROSITE" id="PS50119">
    <property type="entry name" value="ZF_BBOX"/>
    <property type="match status" value="2"/>
</dbReference>
<dbReference type="InterPro" id="IPR001841">
    <property type="entry name" value="Znf_RING"/>
</dbReference>
<evidence type="ECO:0000313" key="13">
    <source>
        <dbReference type="Proteomes" id="UP001159428"/>
    </source>
</evidence>
<dbReference type="Gene3D" id="3.30.160.60">
    <property type="entry name" value="Classic Zinc Finger"/>
    <property type="match status" value="1"/>
</dbReference>
<evidence type="ECO:0008006" key="14">
    <source>
        <dbReference type="Google" id="ProtNLM"/>
    </source>
</evidence>
<dbReference type="PANTHER" id="PTHR25462:SF291">
    <property type="entry name" value="E3 UBIQUITIN-PROTEIN LIGASE TRIM45"/>
    <property type="match status" value="1"/>
</dbReference>
<dbReference type="SUPFAM" id="SSF57850">
    <property type="entry name" value="RING/U-box"/>
    <property type="match status" value="1"/>
</dbReference>
<feature type="domain" description="B box-type" evidence="11">
    <location>
        <begin position="153"/>
        <end position="196"/>
    </location>
</feature>
<feature type="domain" description="RING-type" evidence="10">
    <location>
        <begin position="16"/>
        <end position="59"/>
    </location>
</feature>
<dbReference type="InterPro" id="IPR001298">
    <property type="entry name" value="Filamin/ABP280_rpt"/>
</dbReference>
<evidence type="ECO:0000259" key="11">
    <source>
        <dbReference type="PROSITE" id="PS50119"/>
    </source>
</evidence>
<proteinExistence type="inferred from homology"/>
<dbReference type="InterPro" id="IPR017907">
    <property type="entry name" value="Znf_RING_CS"/>
</dbReference>
<dbReference type="InterPro" id="IPR047153">
    <property type="entry name" value="TRIM45/56/19-like"/>
</dbReference>
<keyword evidence="9" id="KW-0175">Coiled coil</keyword>
<dbReference type="SMART" id="SM00557">
    <property type="entry name" value="IG_FLMN"/>
    <property type="match status" value="1"/>
</dbReference>
<dbReference type="Gene3D" id="3.30.40.10">
    <property type="entry name" value="Zinc/RING finger domain, C3HC4 (zinc finger)"/>
    <property type="match status" value="1"/>
</dbReference>
<evidence type="ECO:0000256" key="9">
    <source>
        <dbReference type="SAM" id="Coils"/>
    </source>
</evidence>
<accession>A0AAU9WCK1</accession>
<dbReference type="InterPro" id="IPR000315">
    <property type="entry name" value="Znf_B-box"/>
</dbReference>
<dbReference type="Pfam" id="PF00643">
    <property type="entry name" value="zf-B_box"/>
    <property type="match status" value="1"/>
</dbReference>
<evidence type="ECO:0000313" key="12">
    <source>
        <dbReference type="EMBL" id="CAH3109761.1"/>
    </source>
</evidence>
<keyword evidence="4 6" id="KW-0863">Zinc-finger</keyword>
<evidence type="ECO:0000256" key="4">
    <source>
        <dbReference type="ARBA" id="ARBA00022771"/>
    </source>
</evidence>
<dbReference type="Proteomes" id="UP001159428">
    <property type="component" value="Unassembled WGS sequence"/>
</dbReference>
<keyword evidence="2" id="KW-0479">Metal-binding</keyword>
<dbReference type="SUPFAM" id="SSF57845">
    <property type="entry name" value="B-box zinc-binding domain"/>
    <property type="match status" value="1"/>
</dbReference>
<feature type="repeat" description="Filamin" evidence="7">
    <location>
        <begin position="382"/>
        <end position="475"/>
    </location>
</feature>
<evidence type="ECO:0000256" key="2">
    <source>
        <dbReference type="ARBA" id="ARBA00022723"/>
    </source>
</evidence>
<dbReference type="InterPro" id="IPR014756">
    <property type="entry name" value="Ig_E-set"/>
</dbReference>
<dbReference type="SUPFAM" id="SSF81296">
    <property type="entry name" value="E set domains"/>
    <property type="match status" value="1"/>
</dbReference>
<dbReference type="SUPFAM" id="SSF101898">
    <property type="entry name" value="NHL repeat"/>
    <property type="match status" value="1"/>
</dbReference>